<sequence>MQLQVHDTITNVTTSAHSTYTFEFLQLIPGVSMSEPVSPDRPFDANLNSNIIRKRNLVVVRRVRVDLDGGSCEVERHAMFTVQARSDDSADLARSAYILADGDGLVVTTLIPFPRCIW</sequence>
<keyword evidence="2" id="KW-1185">Reference proteome</keyword>
<proteinExistence type="predicted"/>
<comment type="caution">
    <text evidence="1">The sequence shown here is derived from an EMBL/GenBank/DDBJ whole genome shotgun (WGS) entry which is preliminary data.</text>
</comment>
<dbReference type="GeneID" id="9379577"/>
<dbReference type="Proteomes" id="UP000001861">
    <property type="component" value="Unassembled WGS sequence"/>
</dbReference>
<dbReference type="KEGG" id="cci:CC1G_14201"/>
<protein>
    <submittedName>
        <fullName evidence="1">Uncharacterized protein</fullName>
    </submittedName>
</protein>
<organism evidence="1 2">
    <name type="scientific">Coprinopsis cinerea (strain Okayama-7 / 130 / ATCC MYA-4618 / FGSC 9003)</name>
    <name type="common">Inky cap fungus</name>
    <name type="synonym">Hormographiella aspergillata</name>
    <dbReference type="NCBI Taxonomy" id="240176"/>
    <lineage>
        <taxon>Eukaryota</taxon>
        <taxon>Fungi</taxon>
        <taxon>Dikarya</taxon>
        <taxon>Basidiomycota</taxon>
        <taxon>Agaricomycotina</taxon>
        <taxon>Agaricomycetes</taxon>
        <taxon>Agaricomycetidae</taxon>
        <taxon>Agaricales</taxon>
        <taxon>Agaricineae</taxon>
        <taxon>Psathyrellaceae</taxon>
        <taxon>Coprinopsis</taxon>
    </lineage>
</organism>
<dbReference type="RefSeq" id="XP_002911668.1">
    <property type="nucleotide sequence ID" value="XM_002911622.1"/>
</dbReference>
<gene>
    <name evidence="1" type="ORF">CC1G_14201</name>
</gene>
<dbReference type="HOGENOM" id="CLU_2073015_0_0_1"/>
<name>D6RLN0_COPC7</name>
<reference evidence="1 2" key="1">
    <citation type="journal article" date="2010" name="Proc. Natl. Acad. Sci. U.S.A.">
        <title>Insights into evolution of multicellular fungi from the assembled chromosomes of the mushroom Coprinopsis cinerea (Coprinus cinereus).</title>
        <authorList>
            <person name="Stajich J.E."/>
            <person name="Wilke S.K."/>
            <person name="Ahren D."/>
            <person name="Au C.H."/>
            <person name="Birren B.W."/>
            <person name="Borodovsky M."/>
            <person name="Burns C."/>
            <person name="Canback B."/>
            <person name="Casselton L.A."/>
            <person name="Cheng C.K."/>
            <person name="Deng J."/>
            <person name="Dietrich F.S."/>
            <person name="Fargo D.C."/>
            <person name="Farman M.L."/>
            <person name="Gathman A.C."/>
            <person name="Goldberg J."/>
            <person name="Guigo R."/>
            <person name="Hoegger P.J."/>
            <person name="Hooker J.B."/>
            <person name="Huggins A."/>
            <person name="James T.Y."/>
            <person name="Kamada T."/>
            <person name="Kilaru S."/>
            <person name="Kodira C."/>
            <person name="Kues U."/>
            <person name="Kupfer D."/>
            <person name="Kwan H.S."/>
            <person name="Lomsadze A."/>
            <person name="Li W."/>
            <person name="Lilly W.W."/>
            <person name="Ma L.J."/>
            <person name="Mackey A.J."/>
            <person name="Manning G."/>
            <person name="Martin F."/>
            <person name="Muraguchi H."/>
            <person name="Natvig D.O."/>
            <person name="Palmerini H."/>
            <person name="Ramesh M.A."/>
            <person name="Rehmeyer C.J."/>
            <person name="Roe B.A."/>
            <person name="Shenoy N."/>
            <person name="Stanke M."/>
            <person name="Ter-Hovhannisyan V."/>
            <person name="Tunlid A."/>
            <person name="Velagapudi R."/>
            <person name="Vision T.J."/>
            <person name="Zeng Q."/>
            <person name="Zolan M.E."/>
            <person name="Pukkila P.J."/>
        </authorList>
    </citation>
    <scope>NUCLEOTIDE SEQUENCE [LARGE SCALE GENOMIC DNA]</scope>
    <source>
        <strain evidence="2">Okayama-7 / 130 / ATCC MYA-4618 / FGSC 9003</strain>
    </source>
</reference>
<dbReference type="AlphaFoldDB" id="D6RLN0"/>
<dbReference type="InParanoid" id="D6RLN0"/>
<evidence type="ECO:0000313" key="2">
    <source>
        <dbReference type="Proteomes" id="UP000001861"/>
    </source>
</evidence>
<accession>D6RLN0</accession>
<dbReference type="VEuPathDB" id="FungiDB:CC1G_14201"/>
<evidence type="ECO:0000313" key="1">
    <source>
        <dbReference type="EMBL" id="EFI28174.1"/>
    </source>
</evidence>
<dbReference type="EMBL" id="AACS02000003">
    <property type="protein sequence ID" value="EFI28174.1"/>
    <property type="molecule type" value="Genomic_DNA"/>
</dbReference>